<accession>A0A0P7BUT8</accession>
<evidence type="ECO:0000256" key="2">
    <source>
        <dbReference type="ARBA" id="ARBA00022670"/>
    </source>
</evidence>
<keyword evidence="5" id="KW-0862">Zinc</keyword>
<dbReference type="Gene3D" id="3.40.390.10">
    <property type="entry name" value="Collagenase (Catalytic Domain)"/>
    <property type="match status" value="1"/>
</dbReference>
<dbReference type="InterPro" id="IPR024079">
    <property type="entry name" value="MetalloPept_cat_dom_sf"/>
</dbReference>
<keyword evidence="3" id="KW-0479">Metal-binding</keyword>
<gene>
    <name evidence="8" type="ORF">AK830_g1159</name>
</gene>
<evidence type="ECO:0000256" key="3">
    <source>
        <dbReference type="ARBA" id="ARBA00022723"/>
    </source>
</evidence>
<dbReference type="GO" id="GO:0006508">
    <property type="term" value="P:proteolysis"/>
    <property type="evidence" value="ECO:0007669"/>
    <property type="project" value="UniProtKB-KW"/>
</dbReference>
<dbReference type="PANTHER" id="PTHR15910">
    <property type="entry name" value="ARCHAEMETZINCIN"/>
    <property type="match status" value="1"/>
</dbReference>
<feature type="compositionally biased region" description="Polar residues" evidence="7">
    <location>
        <begin position="43"/>
        <end position="67"/>
    </location>
</feature>
<dbReference type="GO" id="GO:0046872">
    <property type="term" value="F:metal ion binding"/>
    <property type="evidence" value="ECO:0007669"/>
    <property type="project" value="UniProtKB-KW"/>
</dbReference>
<comment type="cofactor">
    <cofactor evidence="1">
        <name>Zn(2+)</name>
        <dbReference type="ChEBI" id="CHEBI:29105"/>
    </cofactor>
</comment>
<keyword evidence="6" id="KW-0482">Metalloprotease</keyword>
<dbReference type="Pfam" id="PF07998">
    <property type="entry name" value="Peptidase_M54"/>
    <property type="match status" value="1"/>
</dbReference>
<evidence type="ECO:0000256" key="7">
    <source>
        <dbReference type="SAM" id="MobiDB-lite"/>
    </source>
</evidence>
<dbReference type="PANTHER" id="PTHR15910:SF1">
    <property type="entry name" value="ARCHAEMETZINCIN-2"/>
    <property type="match status" value="1"/>
</dbReference>
<keyword evidence="9" id="KW-1185">Reference proteome</keyword>
<evidence type="ECO:0008006" key="10">
    <source>
        <dbReference type="Google" id="ProtNLM"/>
    </source>
</evidence>
<dbReference type="GO" id="GO:0008237">
    <property type="term" value="F:metallopeptidase activity"/>
    <property type="evidence" value="ECO:0007669"/>
    <property type="project" value="UniProtKB-KW"/>
</dbReference>
<dbReference type="Proteomes" id="UP000050424">
    <property type="component" value="Unassembled WGS sequence"/>
</dbReference>
<sequence>MSASRSSQQKEALCTHGIIYTDKSPHATALSYYEPPSIEQRLAASTRSTKPTTGNSTVNVPRNSTFPGVNLAPQDALDIDHKEAPQSLSSFSFNNYRNLVTPERRTLYVVDAPSLAPEASVMATWADPVVPPRMQDESEAAVVDASRPQVTDIAEYIQDFYHGLDVKVLRNHFCFAPWPGSSVDSRKGDGGNTRRSRTYVGLGLVDGDGAATRVRVRTSLDGVAPGQLNLCDVLDALHVCVPQDAFAVVLVTHHDLYEDEEDDFCAGRAYGGSRICVVSTFRYHPALDSYSNIDHAHSWPASHCRTYIDALWETSEPELKAMTKGKKGQSFDYSCMLRLKNDGNTPLAAAVKASRDSLTPRSKAGWDGIWLARVCRTASHELGHCVGMGHCVYYACVMQGTANMAEDVRQPPYLCPVCLAKVAYSVAGESVMKSRGTRKEERSQAAEDDWVVESYRRVVGFCERWQHVGMFKGYSAWLGARLRELGAVETQDGAEDNRGLPL</sequence>
<evidence type="ECO:0000313" key="8">
    <source>
        <dbReference type="EMBL" id="KPM45379.1"/>
    </source>
</evidence>
<evidence type="ECO:0000256" key="1">
    <source>
        <dbReference type="ARBA" id="ARBA00001947"/>
    </source>
</evidence>
<proteinExistence type="predicted"/>
<keyword evidence="4" id="KW-0378">Hydrolase</keyword>
<reference evidence="8 9" key="1">
    <citation type="submission" date="2015-09" db="EMBL/GenBank/DDBJ databases">
        <title>Draft genome of a European isolate of the apple canker pathogen Neonectria ditissima.</title>
        <authorList>
            <person name="Gomez-Cortecero A."/>
            <person name="Harrison R.J."/>
            <person name="Armitage A.D."/>
        </authorList>
    </citation>
    <scope>NUCLEOTIDE SEQUENCE [LARGE SCALE GENOMIC DNA]</scope>
    <source>
        <strain evidence="8 9">R09/05</strain>
    </source>
</reference>
<name>A0A0P7BUT8_9HYPO</name>
<dbReference type="CDD" id="cd11375">
    <property type="entry name" value="Peptidase_M54"/>
    <property type="match status" value="1"/>
</dbReference>
<comment type="caution">
    <text evidence="8">The sequence shown here is derived from an EMBL/GenBank/DDBJ whole genome shotgun (WGS) entry which is preliminary data.</text>
</comment>
<feature type="region of interest" description="Disordered" evidence="7">
    <location>
        <begin position="42"/>
        <end position="67"/>
    </location>
</feature>
<dbReference type="EMBL" id="LKCW01000008">
    <property type="protein sequence ID" value="KPM45379.1"/>
    <property type="molecule type" value="Genomic_DNA"/>
</dbReference>
<evidence type="ECO:0000256" key="6">
    <source>
        <dbReference type="ARBA" id="ARBA00023049"/>
    </source>
</evidence>
<dbReference type="SUPFAM" id="SSF55486">
    <property type="entry name" value="Metalloproteases ('zincins'), catalytic domain"/>
    <property type="match status" value="1"/>
</dbReference>
<dbReference type="OrthoDB" id="2365600at2759"/>
<dbReference type="InterPro" id="IPR012962">
    <property type="entry name" value="Pept_M54_archaemetzincn"/>
</dbReference>
<dbReference type="AlphaFoldDB" id="A0A0P7BUT8"/>
<evidence type="ECO:0000313" key="9">
    <source>
        <dbReference type="Proteomes" id="UP000050424"/>
    </source>
</evidence>
<evidence type="ECO:0000256" key="5">
    <source>
        <dbReference type="ARBA" id="ARBA00022833"/>
    </source>
</evidence>
<protein>
    <recommendedName>
        <fullName evidence="10">Archaemetzincin-2</fullName>
    </recommendedName>
</protein>
<keyword evidence="2" id="KW-0645">Protease</keyword>
<evidence type="ECO:0000256" key="4">
    <source>
        <dbReference type="ARBA" id="ARBA00022801"/>
    </source>
</evidence>
<organism evidence="8 9">
    <name type="scientific">Neonectria ditissima</name>
    <dbReference type="NCBI Taxonomy" id="78410"/>
    <lineage>
        <taxon>Eukaryota</taxon>
        <taxon>Fungi</taxon>
        <taxon>Dikarya</taxon>
        <taxon>Ascomycota</taxon>
        <taxon>Pezizomycotina</taxon>
        <taxon>Sordariomycetes</taxon>
        <taxon>Hypocreomycetidae</taxon>
        <taxon>Hypocreales</taxon>
        <taxon>Nectriaceae</taxon>
        <taxon>Neonectria</taxon>
    </lineage>
</organism>